<evidence type="ECO:0000313" key="2">
    <source>
        <dbReference type="Proteomes" id="UP001589896"/>
    </source>
</evidence>
<dbReference type="RefSeq" id="WP_386664979.1">
    <property type="nucleotide sequence ID" value="NZ_JBHLTG010000001.1"/>
</dbReference>
<reference evidence="1 2" key="1">
    <citation type="submission" date="2024-09" db="EMBL/GenBank/DDBJ databases">
        <authorList>
            <person name="Sun Q."/>
            <person name="Mori K."/>
        </authorList>
    </citation>
    <scope>NUCLEOTIDE SEQUENCE [LARGE SCALE GENOMIC DNA]</scope>
    <source>
        <strain evidence="1 2">KCTC 23076</strain>
    </source>
</reference>
<keyword evidence="2" id="KW-1185">Reference proteome</keyword>
<proteinExistence type="predicted"/>
<gene>
    <name evidence="1" type="ORF">ACFFGH_03915</name>
</gene>
<sequence>MHRHARHAQHAQTRTRERRHRLAHEAARLMAEGGLRDYHQAKLKAAERLGIHDDASLPRNREIEDALREYQRLFQKDGDTLTQQCREAALRAVTFFSAFEPRLVGAVLDGTADAHTAVSLHLHCDDADAVSRFLDEHRIPAVLRSRRLRLDREREADFPVWVFSAEGLTFDLTVLPLDILRQAPLAAVDEKPMRRASAAQLRQLLAEAEIQSYELRR</sequence>
<evidence type="ECO:0000313" key="1">
    <source>
        <dbReference type="EMBL" id="MFC0676999.1"/>
    </source>
</evidence>
<evidence type="ECO:0008006" key="3">
    <source>
        <dbReference type="Google" id="ProtNLM"/>
    </source>
</evidence>
<comment type="caution">
    <text evidence="1">The sequence shown here is derived from an EMBL/GenBank/DDBJ whole genome shotgun (WGS) entry which is preliminary data.</text>
</comment>
<dbReference type="EMBL" id="JBHLTG010000001">
    <property type="protein sequence ID" value="MFC0676999.1"/>
    <property type="molecule type" value="Genomic_DNA"/>
</dbReference>
<protein>
    <recommendedName>
        <fullName evidence="3">UDP-N-acetylmuramate--alanine ligase</fullName>
    </recommendedName>
</protein>
<name>A0ABV6RJ35_9GAMM</name>
<dbReference type="Proteomes" id="UP001589896">
    <property type="component" value="Unassembled WGS sequence"/>
</dbReference>
<accession>A0ABV6RJ35</accession>
<organism evidence="1 2">
    <name type="scientific">Lysobacter korlensis</name>
    <dbReference type="NCBI Taxonomy" id="553636"/>
    <lineage>
        <taxon>Bacteria</taxon>
        <taxon>Pseudomonadati</taxon>
        <taxon>Pseudomonadota</taxon>
        <taxon>Gammaproteobacteria</taxon>
        <taxon>Lysobacterales</taxon>
        <taxon>Lysobacteraceae</taxon>
        <taxon>Lysobacter</taxon>
    </lineage>
</organism>